<dbReference type="RefSeq" id="WP_200265697.1">
    <property type="nucleotide sequence ID" value="NZ_JAENHN010000002.1"/>
</dbReference>
<comment type="caution">
    <text evidence="1">The sequence shown here is derived from an EMBL/GenBank/DDBJ whole genome shotgun (WGS) entry which is preliminary data.</text>
</comment>
<name>A0ABS1EIH1_9CLOT</name>
<sequence length="47" mass="5310">MDKNKIMGEALKKYVAKHIDSKEVVNAIQFIDVAMCVLEAVEESLEE</sequence>
<reference evidence="2" key="1">
    <citation type="submission" date="2021-01" db="EMBL/GenBank/DDBJ databases">
        <title>Genome public.</title>
        <authorList>
            <person name="Liu C."/>
            <person name="Sun Q."/>
        </authorList>
    </citation>
    <scope>NUCLEOTIDE SEQUENCE [LARGE SCALE GENOMIC DNA]</scope>
    <source>
        <strain evidence="2">YIM B02505</strain>
    </source>
</reference>
<dbReference type="Proteomes" id="UP000596739">
    <property type="component" value="Unassembled WGS sequence"/>
</dbReference>
<proteinExistence type="predicted"/>
<evidence type="ECO:0000313" key="2">
    <source>
        <dbReference type="Proteomes" id="UP000596739"/>
    </source>
</evidence>
<dbReference type="EMBL" id="JAENHN010000002">
    <property type="protein sequence ID" value="MBK1809148.1"/>
    <property type="molecule type" value="Genomic_DNA"/>
</dbReference>
<keyword evidence="2" id="KW-1185">Reference proteome</keyword>
<evidence type="ECO:0000313" key="1">
    <source>
        <dbReference type="EMBL" id="MBK1809148.1"/>
    </source>
</evidence>
<gene>
    <name evidence="1" type="ORF">JHL18_00605</name>
</gene>
<organism evidence="1 2">
    <name type="scientific">Clostridium yunnanense</name>
    <dbReference type="NCBI Taxonomy" id="2800325"/>
    <lineage>
        <taxon>Bacteria</taxon>
        <taxon>Bacillati</taxon>
        <taxon>Bacillota</taxon>
        <taxon>Clostridia</taxon>
        <taxon>Eubacteriales</taxon>
        <taxon>Clostridiaceae</taxon>
        <taxon>Clostridium</taxon>
    </lineage>
</organism>
<protein>
    <submittedName>
        <fullName evidence="1">Uncharacterized protein</fullName>
    </submittedName>
</protein>
<accession>A0ABS1EIH1</accession>